<sequence length="112" mass="12709">MITCTLRYEIDPNQVDAFEAYSRVWIGLVNRMGGTHHGYWLPHEGANDIAYANFSFPSLTAYEAYRIASMEDAECQKAFAFAKATNCIRRYDRSFTRPVLDAAPIETLEGFA</sequence>
<evidence type="ECO:0000313" key="3">
    <source>
        <dbReference type="Proteomes" id="UP000283063"/>
    </source>
</evidence>
<reference evidence="2 3" key="1">
    <citation type="submission" date="2018-10" db="EMBL/GenBank/DDBJ databases">
        <title>Parasedimentitalea marina sp. nov., a psychrophilic bacterium isolated from deep seawater of the New Britain Trench.</title>
        <authorList>
            <person name="Cao J."/>
        </authorList>
    </citation>
    <scope>NUCLEOTIDE SEQUENCE [LARGE SCALE GENOMIC DNA]</scope>
    <source>
        <strain evidence="2 3">W43</strain>
    </source>
</reference>
<keyword evidence="3" id="KW-1185">Reference proteome</keyword>
<dbReference type="Gene3D" id="3.30.70.100">
    <property type="match status" value="1"/>
</dbReference>
<dbReference type="AlphaFoldDB" id="A0A3T0MXV2"/>
<name>A0A3T0MXV2_9RHOB</name>
<protein>
    <submittedName>
        <fullName evidence="2">NIPSNAP family protein</fullName>
    </submittedName>
</protein>
<proteinExistence type="predicted"/>
<dbReference type="OrthoDB" id="9798776at2"/>
<evidence type="ECO:0000259" key="1">
    <source>
        <dbReference type="Pfam" id="PF07978"/>
    </source>
</evidence>
<dbReference type="KEGG" id="sedi:EBB79_00825"/>
<dbReference type="InterPro" id="IPR011008">
    <property type="entry name" value="Dimeric_a/b-barrel"/>
</dbReference>
<organism evidence="2 3">
    <name type="scientific">Parasedimentitalea marina</name>
    <dbReference type="NCBI Taxonomy" id="2483033"/>
    <lineage>
        <taxon>Bacteria</taxon>
        <taxon>Pseudomonadati</taxon>
        <taxon>Pseudomonadota</taxon>
        <taxon>Alphaproteobacteria</taxon>
        <taxon>Rhodobacterales</taxon>
        <taxon>Paracoccaceae</taxon>
        <taxon>Parasedimentitalea</taxon>
    </lineage>
</organism>
<dbReference type="Pfam" id="PF07978">
    <property type="entry name" value="NIPSNAP"/>
    <property type="match status" value="1"/>
</dbReference>
<dbReference type="InterPro" id="IPR012577">
    <property type="entry name" value="NIPSNAP"/>
</dbReference>
<evidence type="ECO:0000313" key="2">
    <source>
        <dbReference type="EMBL" id="AZV76580.1"/>
    </source>
</evidence>
<dbReference type="SUPFAM" id="SSF54909">
    <property type="entry name" value="Dimeric alpha+beta barrel"/>
    <property type="match status" value="1"/>
</dbReference>
<feature type="domain" description="NIPSNAP" evidence="1">
    <location>
        <begin position="7"/>
        <end position="99"/>
    </location>
</feature>
<gene>
    <name evidence="2" type="ORF">EBB79_00825</name>
</gene>
<dbReference type="RefSeq" id="WP_127747021.1">
    <property type="nucleotide sequence ID" value="NZ_CP033219.1"/>
</dbReference>
<dbReference type="EMBL" id="CP033219">
    <property type="protein sequence ID" value="AZV76580.1"/>
    <property type="molecule type" value="Genomic_DNA"/>
</dbReference>
<dbReference type="Proteomes" id="UP000283063">
    <property type="component" value="Chromosome"/>
</dbReference>
<accession>A0A3T0MXV2</accession>